<protein>
    <submittedName>
        <fullName evidence="2">Uncharacterized protein</fullName>
    </submittedName>
</protein>
<accession>A0ABM1ZBA2</accession>
<name>A0ABM1ZBA2_AEDAL</name>
<sequence length="302" mass="33464">MSNMANDSSFDDIEEEVSSWGFSMSVSDYERSLIEDPTRSANSSFPRGLGIADSNYISNVKLASELNGLIEKAAPMGHLPTTKEVLNDKVANEITPLLRQLGISGHDGPISSKNTRAVAVSVNDIRIEGNLPIILNGDLFAMIKDEKNVSHGEEDEPYDPRKPLHEQFSTIKEFAEQKSTKQSTSPLSLSISSEQSSSASDQTSSCTTSSSSSSSITNFSVSEQDSEDELCQPLLHINKQKLYTPRQLYDLKRKECLPKGKHCRVRWVLFCSSHRQVVGRSGLLRLSSYHQNPFTTLENKMT</sequence>
<evidence type="ECO:0000313" key="2">
    <source>
        <dbReference type="EnsemblMetazoa" id="AALFPA23_016844.P24588"/>
    </source>
</evidence>
<dbReference type="Proteomes" id="UP000069940">
    <property type="component" value="Unassembled WGS sequence"/>
</dbReference>
<reference evidence="3" key="1">
    <citation type="journal article" date="2015" name="Proc. Natl. Acad. Sci. U.S.A.">
        <title>Genome sequence of the Asian Tiger mosquito, Aedes albopictus, reveals insights into its biology, genetics, and evolution.</title>
        <authorList>
            <person name="Chen X.G."/>
            <person name="Jiang X."/>
            <person name="Gu J."/>
            <person name="Xu M."/>
            <person name="Wu Y."/>
            <person name="Deng Y."/>
            <person name="Zhang C."/>
            <person name="Bonizzoni M."/>
            <person name="Dermauw W."/>
            <person name="Vontas J."/>
            <person name="Armbruster P."/>
            <person name="Huang X."/>
            <person name="Yang Y."/>
            <person name="Zhang H."/>
            <person name="He W."/>
            <person name="Peng H."/>
            <person name="Liu Y."/>
            <person name="Wu K."/>
            <person name="Chen J."/>
            <person name="Lirakis M."/>
            <person name="Topalis P."/>
            <person name="Van Leeuwen T."/>
            <person name="Hall A.B."/>
            <person name="Jiang X."/>
            <person name="Thorpe C."/>
            <person name="Mueller R.L."/>
            <person name="Sun C."/>
            <person name="Waterhouse R.M."/>
            <person name="Yan G."/>
            <person name="Tu Z.J."/>
            <person name="Fang X."/>
            <person name="James A.A."/>
        </authorList>
    </citation>
    <scope>NUCLEOTIDE SEQUENCE [LARGE SCALE GENOMIC DNA]</scope>
    <source>
        <strain evidence="3">Foshan</strain>
    </source>
</reference>
<evidence type="ECO:0000313" key="3">
    <source>
        <dbReference type="Proteomes" id="UP000069940"/>
    </source>
</evidence>
<reference evidence="2" key="2">
    <citation type="submission" date="2025-05" db="UniProtKB">
        <authorList>
            <consortium name="EnsemblMetazoa"/>
        </authorList>
    </citation>
    <scope>IDENTIFICATION</scope>
    <source>
        <strain evidence="2">Foshan</strain>
    </source>
</reference>
<evidence type="ECO:0000256" key="1">
    <source>
        <dbReference type="SAM" id="MobiDB-lite"/>
    </source>
</evidence>
<feature type="region of interest" description="Disordered" evidence="1">
    <location>
        <begin position="175"/>
        <end position="219"/>
    </location>
</feature>
<proteinExistence type="predicted"/>
<keyword evidence="3" id="KW-1185">Reference proteome</keyword>
<dbReference type="RefSeq" id="XP_062706322.1">
    <property type="nucleotide sequence ID" value="XM_062850338.1"/>
</dbReference>
<dbReference type="GeneID" id="109417769"/>
<feature type="compositionally biased region" description="Low complexity" evidence="1">
    <location>
        <begin position="183"/>
        <end position="219"/>
    </location>
</feature>
<dbReference type="EnsemblMetazoa" id="AALFPA23_016844.R24588">
    <property type="protein sequence ID" value="AALFPA23_016844.P24588"/>
    <property type="gene ID" value="AALFPA23_016844"/>
</dbReference>
<organism evidence="2 3">
    <name type="scientific">Aedes albopictus</name>
    <name type="common">Asian tiger mosquito</name>
    <name type="synonym">Stegomyia albopicta</name>
    <dbReference type="NCBI Taxonomy" id="7160"/>
    <lineage>
        <taxon>Eukaryota</taxon>
        <taxon>Metazoa</taxon>
        <taxon>Ecdysozoa</taxon>
        <taxon>Arthropoda</taxon>
        <taxon>Hexapoda</taxon>
        <taxon>Insecta</taxon>
        <taxon>Pterygota</taxon>
        <taxon>Neoptera</taxon>
        <taxon>Endopterygota</taxon>
        <taxon>Diptera</taxon>
        <taxon>Nematocera</taxon>
        <taxon>Culicoidea</taxon>
        <taxon>Culicidae</taxon>
        <taxon>Culicinae</taxon>
        <taxon>Aedini</taxon>
        <taxon>Aedes</taxon>
        <taxon>Stegomyia</taxon>
    </lineage>
</organism>